<comment type="caution">
    <text evidence="1">The sequence shown here is derived from an EMBL/GenBank/DDBJ whole genome shotgun (WGS) entry which is preliminary data.</text>
</comment>
<dbReference type="EMBL" id="JADJOT010000006">
    <property type="protein sequence ID" value="MBK7953536.1"/>
    <property type="molecule type" value="Genomic_DNA"/>
</dbReference>
<sequence>MEQLKYAMHQEWHVAINMHQDGKIGTPELKRWMYEALKMASEVPRMALLIGMERHGELPKEHRQCSLSPADPIPDNHLQCCLGVQCSKCPHLLALDRMERVTPDDIDTAKAWTCAAHIAFEGGDRMNEGYLLTVSDRMFWDRVCESLGEAM</sequence>
<proteinExistence type="predicted"/>
<organism evidence="1 2">
    <name type="scientific">Candidatus Accumulibacter affinis</name>
    <dbReference type="NCBI Taxonomy" id="2954384"/>
    <lineage>
        <taxon>Bacteria</taxon>
        <taxon>Pseudomonadati</taxon>
        <taxon>Pseudomonadota</taxon>
        <taxon>Betaproteobacteria</taxon>
        <taxon>Candidatus Accumulibacter</taxon>
    </lineage>
</organism>
<dbReference type="AlphaFoldDB" id="A0A935T8A8"/>
<dbReference type="Proteomes" id="UP000706151">
    <property type="component" value="Unassembled WGS sequence"/>
</dbReference>
<gene>
    <name evidence="1" type="ORF">IPK02_05960</name>
</gene>
<accession>A0A935T8A8</accession>
<name>A0A935T8A8_9PROT</name>
<reference evidence="1 2" key="1">
    <citation type="submission" date="2020-10" db="EMBL/GenBank/DDBJ databases">
        <title>Connecting structure to function with the recovery of over 1000 high-quality activated sludge metagenome-assembled genomes encoding full-length rRNA genes using long-read sequencing.</title>
        <authorList>
            <person name="Singleton C.M."/>
            <person name="Petriglieri F."/>
            <person name="Kristensen J.M."/>
            <person name="Kirkegaard R.H."/>
            <person name="Michaelsen T.Y."/>
            <person name="Andersen M.H."/>
            <person name="Karst S.M."/>
            <person name="Dueholm M.S."/>
            <person name="Nielsen P.H."/>
            <person name="Albertsen M."/>
        </authorList>
    </citation>
    <scope>NUCLEOTIDE SEQUENCE [LARGE SCALE GENOMIC DNA]</scope>
    <source>
        <strain evidence="1">Fred_18-Q3-R57-64_BAT3C.720</strain>
    </source>
</reference>
<evidence type="ECO:0000313" key="1">
    <source>
        <dbReference type="EMBL" id="MBK7953536.1"/>
    </source>
</evidence>
<evidence type="ECO:0000313" key="2">
    <source>
        <dbReference type="Proteomes" id="UP000706151"/>
    </source>
</evidence>
<protein>
    <submittedName>
        <fullName evidence="1">Uncharacterized protein</fullName>
    </submittedName>
</protein>